<dbReference type="EMBL" id="CAMGYJ010000003">
    <property type="protein sequence ID" value="CAI0393213.1"/>
    <property type="molecule type" value="Genomic_DNA"/>
</dbReference>
<dbReference type="PANTHER" id="PTHR32161:SF8">
    <property type="entry name" value="DPP6 N-TERMINAL DOMAIN-LIKE PROTEIN"/>
    <property type="match status" value="1"/>
</dbReference>
<name>A0AAV0I7F0_9ROSI</name>
<evidence type="ECO:0000313" key="3">
    <source>
        <dbReference type="Proteomes" id="UP001154282"/>
    </source>
</evidence>
<evidence type="ECO:0000256" key="1">
    <source>
        <dbReference type="SAM" id="SignalP"/>
    </source>
</evidence>
<comment type="caution">
    <text evidence="2">The sequence shown here is derived from an EMBL/GenBank/DDBJ whole genome shotgun (WGS) entry which is preliminary data.</text>
</comment>
<dbReference type="AlphaFoldDB" id="A0AAV0I7F0"/>
<dbReference type="Pfam" id="PF07676">
    <property type="entry name" value="PD40"/>
    <property type="match status" value="3"/>
</dbReference>
<keyword evidence="1" id="KW-0732">Signal</keyword>
<gene>
    <name evidence="2" type="ORF">LITE_LOCUS7843</name>
</gene>
<keyword evidence="3" id="KW-1185">Reference proteome</keyword>
<dbReference type="FunFam" id="2.120.10.30:FF:000243">
    <property type="entry name" value="DPP6 amino-terminal domain protein"/>
    <property type="match status" value="1"/>
</dbReference>
<evidence type="ECO:0000313" key="2">
    <source>
        <dbReference type="EMBL" id="CAI0393213.1"/>
    </source>
</evidence>
<feature type="chain" id="PRO_5043908743" evidence="1">
    <location>
        <begin position="23"/>
        <end position="723"/>
    </location>
</feature>
<dbReference type="InterPro" id="IPR011659">
    <property type="entry name" value="WD40"/>
</dbReference>
<dbReference type="Proteomes" id="UP001154282">
    <property type="component" value="Unassembled WGS sequence"/>
</dbReference>
<proteinExistence type="predicted"/>
<dbReference type="PANTHER" id="PTHR32161">
    <property type="entry name" value="DPP6 N-TERMINAL DOMAIN-LIKE PROTEIN"/>
    <property type="match status" value="1"/>
</dbReference>
<reference evidence="2" key="1">
    <citation type="submission" date="2022-08" db="EMBL/GenBank/DDBJ databases">
        <authorList>
            <person name="Gutierrez-Valencia J."/>
        </authorList>
    </citation>
    <scope>NUCLEOTIDE SEQUENCE</scope>
</reference>
<dbReference type="Gene3D" id="2.120.10.30">
    <property type="entry name" value="TolB, C-terminal domain"/>
    <property type="match status" value="3"/>
</dbReference>
<dbReference type="InterPro" id="IPR011042">
    <property type="entry name" value="6-blade_b-propeller_TolB-like"/>
</dbReference>
<accession>A0AAV0I7F0</accession>
<organism evidence="2 3">
    <name type="scientific">Linum tenue</name>
    <dbReference type="NCBI Taxonomy" id="586396"/>
    <lineage>
        <taxon>Eukaryota</taxon>
        <taxon>Viridiplantae</taxon>
        <taxon>Streptophyta</taxon>
        <taxon>Embryophyta</taxon>
        <taxon>Tracheophyta</taxon>
        <taxon>Spermatophyta</taxon>
        <taxon>Magnoliopsida</taxon>
        <taxon>eudicotyledons</taxon>
        <taxon>Gunneridae</taxon>
        <taxon>Pentapetalae</taxon>
        <taxon>rosids</taxon>
        <taxon>fabids</taxon>
        <taxon>Malpighiales</taxon>
        <taxon>Linaceae</taxon>
        <taxon>Linum</taxon>
    </lineage>
</organism>
<protein>
    <submittedName>
        <fullName evidence="2">Uncharacterized protein</fullName>
    </submittedName>
</protein>
<dbReference type="SUPFAM" id="SSF82171">
    <property type="entry name" value="DPP6 N-terminal domain-like"/>
    <property type="match status" value="2"/>
</dbReference>
<feature type="signal peptide" evidence="1">
    <location>
        <begin position="1"/>
        <end position="22"/>
    </location>
</feature>
<sequence length="723" mass="79418">MKTLPLILCCILINSLLPTQSAVQNHQNPPPPTSSIIFTTLGRSSYAFDLFTLPTRHRTPPSPSSELRLTDGASVNFNGHFASPSPALLSLSPQPSPIQQPFSTPAAAEETEPEFHLVYVSERNGSCNIYYDAIAFDSQPQESSSRSRSAMEIAPRVQLPLIHGHDGLSLKDRPTVVGDKLVYVSTHEKSAEPRTSWAAVYSTDLKTGSTRRLTPIGIADFSPAVSPSGFLTAVASYGENGWNGEVEELSTDIYVFLTRDGSERVKIVEHGGWPSWVDDSTLFFHRKSEEDGWISVYKAILPNSGPISTDSVTVTRITPPGIHAFTPATSPGNTDFIAVATRRPTSSYRHIELFDLVNNEFTELTRFVSPQTHHLNPFLSPDSGRVGYHRCRGQSNSGDPHLLLESLHSPRPDVSLFRIDGSYPVFSPAGDRIAYVEMPGVYVVNRDGSNRRRVFPGMAFTTEWDPVRPGIVYTAAGPTFAPVSSEVDIISINVDHADVDNNVKKLTTNGINNAFPSLSPDGKWIVFRSGLSGQKNLYIMDAEKGEAGDGGLRKLTEGPWTDTMCKWSPDGEWIAFSSDRHDPGSGSFAIYLIHPNGTGLRKLIQSGAGGRCNHPYFSPDSKSIVFTTDYAGISAEPISNPHHYQPYGDIFTIKLDGSELTRWTQNSYEDGTPAWGQMYMEPSDVKWPNYGPGCSFEDCYFLDEIPTSGGRDRNLKTSGRPRC</sequence>